<feature type="non-terminal residue" evidence="2">
    <location>
        <position position="65"/>
    </location>
</feature>
<dbReference type="AlphaFoldDB" id="A0A9N9EP63"/>
<feature type="compositionally biased region" description="Low complexity" evidence="1">
    <location>
        <begin position="1"/>
        <end position="15"/>
    </location>
</feature>
<evidence type="ECO:0000313" key="2">
    <source>
        <dbReference type="EMBL" id="CAG8688348.1"/>
    </source>
</evidence>
<feature type="compositionally biased region" description="Pro residues" evidence="1">
    <location>
        <begin position="16"/>
        <end position="25"/>
    </location>
</feature>
<evidence type="ECO:0000313" key="3">
    <source>
        <dbReference type="Proteomes" id="UP000789508"/>
    </source>
</evidence>
<accession>A0A9N9EP63</accession>
<name>A0A9N9EP63_9GLOM</name>
<dbReference type="EMBL" id="CAJVPS010016003">
    <property type="protein sequence ID" value="CAG8688348.1"/>
    <property type="molecule type" value="Genomic_DNA"/>
</dbReference>
<protein>
    <submittedName>
        <fullName evidence="2">2781_t:CDS:1</fullName>
    </submittedName>
</protein>
<evidence type="ECO:0000256" key="1">
    <source>
        <dbReference type="SAM" id="MobiDB-lite"/>
    </source>
</evidence>
<gene>
    <name evidence="2" type="ORF">ALEPTO_LOCUS11119</name>
</gene>
<reference evidence="2" key="1">
    <citation type="submission" date="2021-06" db="EMBL/GenBank/DDBJ databases">
        <authorList>
            <person name="Kallberg Y."/>
            <person name="Tangrot J."/>
            <person name="Rosling A."/>
        </authorList>
    </citation>
    <scope>NUCLEOTIDE SEQUENCE</scope>
    <source>
        <strain evidence="2">FL130A</strain>
    </source>
</reference>
<keyword evidence="3" id="KW-1185">Reference proteome</keyword>
<dbReference type="Proteomes" id="UP000789508">
    <property type="component" value="Unassembled WGS sequence"/>
</dbReference>
<feature type="region of interest" description="Disordered" evidence="1">
    <location>
        <begin position="1"/>
        <end position="28"/>
    </location>
</feature>
<sequence>MNQLLQQQPLQVPLAPLAPAPPEPQQPSSVYLNMVQHIIAGNTFNDHATIIPCQNNISRILLETY</sequence>
<comment type="caution">
    <text evidence="2">The sequence shown here is derived from an EMBL/GenBank/DDBJ whole genome shotgun (WGS) entry which is preliminary data.</text>
</comment>
<organism evidence="2 3">
    <name type="scientific">Ambispora leptoticha</name>
    <dbReference type="NCBI Taxonomy" id="144679"/>
    <lineage>
        <taxon>Eukaryota</taxon>
        <taxon>Fungi</taxon>
        <taxon>Fungi incertae sedis</taxon>
        <taxon>Mucoromycota</taxon>
        <taxon>Glomeromycotina</taxon>
        <taxon>Glomeromycetes</taxon>
        <taxon>Archaeosporales</taxon>
        <taxon>Ambisporaceae</taxon>
        <taxon>Ambispora</taxon>
    </lineage>
</organism>
<proteinExistence type="predicted"/>